<organism evidence="1 2">
    <name type="scientific">Catenaria anguillulae PL171</name>
    <dbReference type="NCBI Taxonomy" id="765915"/>
    <lineage>
        <taxon>Eukaryota</taxon>
        <taxon>Fungi</taxon>
        <taxon>Fungi incertae sedis</taxon>
        <taxon>Blastocladiomycota</taxon>
        <taxon>Blastocladiomycetes</taxon>
        <taxon>Blastocladiales</taxon>
        <taxon>Catenariaceae</taxon>
        <taxon>Catenaria</taxon>
    </lineage>
</organism>
<accession>A0A1Y2H9C1</accession>
<gene>
    <name evidence="1" type="ORF">BCR44DRAFT_1277195</name>
</gene>
<reference evidence="1 2" key="1">
    <citation type="submission" date="2016-07" db="EMBL/GenBank/DDBJ databases">
        <title>Pervasive Adenine N6-methylation of Active Genes in Fungi.</title>
        <authorList>
            <consortium name="DOE Joint Genome Institute"/>
            <person name="Mondo S.J."/>
            <person name="Dannebaum R.O."/>
            <person name="Kuo R.C."/>
            <person name="Labutti K."/>
            <person name="Haridas S."/>
            <person name="Kuo A."/>
            <person name="Salamov A."/>
            <person name="Ahrendt S.R."/>
            <person name="Lipzen A."/>
            <person name="Sullivan W."/>
            <person name="Andreopoulos W.B."/>
            <person name="Clum A."/>
            <person name="Lindquist E."/>
            <person name="Daum C."/>
            <person name="Ramamoorthy G.K."/>
            <person name="Gryganskyi A."/>
            <person name="Culley D."/>
            <person name="Magnuson J.K."/>
            <person name="James T.Y."/>
            <person name="O'Malley M.A."/>
            <person name="Stajich J.E."/>
            <person name="Spatafora J.W."/>
            <person name="Visel A."/>
            <person name="Grigoriev I.V."/>
        </authorList>
    </citation>
    <scope>NUCLEOTIDE SEQUENCE [LARGE SCALE GENOMIC DNA]</scope>
    <source>
        <strain evidence="1 2">PL171</strain>
    </source>
</reference>
<name>A0A1Y2H9C1_9FUNG</name>
<comment type="caution">
    <text evidence="1">The sequence shown here is derived from an EMBL/GenBank/DDBJ whole genome shotgun (WGS) entry which is preliminary data.</text>
</comment>
<evidence type="ECO:0000313" key="2">
    <source>
        <dbReference type="Proteomes" id="UP000193411"/>
    </source>
</evidence>
<dbReference type="Proteomes" id="UP000193411">
    <property type="component" value="Unassembled WGS sequence"/>
</dbReference>
<dbReference type="AlphaFoldDB" id="A0A1Y2H9C1"/>
<dbReference type="EMBL" id="MCFL01000065">
    <property type="protein sequence ID" value="ORZ31188.1"/>
    <property type="molecule type" value="Genomic_DNA"/>
</dbReference>
<sequence length="176" mass="18505">MACCSLPTRHNKQVASSVVPRITASCTMHSATLCKYLSSFNSPSTLNMSANRCAAATALADAACRVGENTCAIWVSCLTMFDLRGSLDPPPPPPPVAILVRDPVFAKCRFITAAHPSTNRAHSSTPLLMALATATNVPESLTTSLTPSDRSITTHSRVTCASSRYTLVLGTNAPVA</sequence>
<proteinExistence type="predicted"/>
<keyword evidence="2" id="KW-1185">Reference proteome</keyword>
<protein>
    <submittedName>
        <fullName evidence="1">Uncharacterized protein</fullName>
    </submittedName>
</protein>
<evidence type="ECO:0000313" key="1">
    <source>
        <dbReference type="EMBL" id="ORZ31188.1"/>
    </source>
</evidence>